<evidence type="ECO:0000313" key="3">
    <source>
        <dbReference type="Proteomes" id="UP000658997"/>
    </source>
</evidence>
<reference evidence="2" key="1">
    <citation type="submission" date="2018-08" db="EMBL/GenBank/DDBJ databases">
        <authorList>
            <person name="Guldener U."/>
        </authorList>
    </citation>
    <scope>NUCLEOTIDE SEQUENCE</scope>
    <source>
        <strain evidence="2">UB2</strain>
    </source>
</reference>
<evidence type="ECO:0000313" key="2">
    <source>
        <dbReference type="EMBL" id="SYW78128.1"/>
    </source>
</evidence>
<protein>
    <submittedName>
        <fullName evidence="2">Uncharacterized protein</fullName>
    </submittedName>
</protein>
<gene>
    <name evidence="2" type="ORF">UBRO2_02320</name>
</gene>
<dbReference type="Proteomes" id="UP000658997">
    <property type="component" value="Unassembled WGS sequence"/>
</dbReference>
<keyword evidence="1" id="KW-0472">Membrane</keyword>
<keyword evidence="3" id="KW-1185">Reference proteome</keyword>
<dbReference type="EMBL" id="ULHB01000035">
    <property type="protein sequence ID" value="SYW78128.1"/>
    <property type="molecule type" value="Genomic_DNA"/>
</dbReference>
<sequence length="199" mass="22358">MPDIVVRVNKEQWALTEWSLVLADELYCTVFFASSCTSSDGAGKPWIEGCVFATFVPLTVISAAFATLWPAIRADRNRQKMASNPVHTFRSQGASNKYLTTQRSFDTDDDKEVNKTHNQSQVELAELEHHVVTLKHRHEGQDARARTLTCDSDLAARDAESHEIVALQRVTQPHNPLRQAPDVSRIAITTVTEEKWSKV</sequence>
<keyword evidence="1" id="KW-0812">Transmembrane</keyword>
<keyword evidence="1" id="KW-1133">Transmembrane helix</keyword>
<organism evidence="2 3">
    <name type="scientific">Ustilago bromivora</name>
    <dbReference type="NCBI Taxonomy" id="307758"/>
    <lineage>
        <taxon>Eukaryota</taxon>
        <taxon>Fungi</taxon>
        <taxon>Dikarya</taxon>
        <taxon>Basidiomycota</taxon>
        <taxon>Ustilaginomycotina</taxon>
        <taxon>Ustilaginomycetes</taxon>
        <taxon>Ustilaginales</taxon>
        <taxon>Ustilaginaceae</taxon>
        <taxon>Ustilago</taxon>
    </lineage>
</organism>
<comment type="caution">
    <text evidence="2">The sequence shown here is derived from an EMBL/GenBank/DDBJ whole genome shotgun (WGS) entry which is preliminary data.</text>
</comment>
<feature type="transmembrane region" description="Helical" evidence="1">
    <location>
        <begin position="51"/>
        <end position="72"/>
    </location>
</feature>
<name>A0A8H8QLS7_9BASI</name>
<proteinExistence type="predicted"/>
<accession>A0A8H8QLS7</accession>
<dbReference type="AlphaFoldDB" id="A0A8H8QLS7"/>
<evidence type="ECO:0000256" key="1">
    <source>
        <dbReference type="SAM" id="Phobius"/>
    </source>
</evidence>